<feature type="compositionally biased region" description="Basic and acidic residues" evidence="4">
    <location>
        <begin position="400"/>
        <end position="412"/>
    </location>
</feature>
<keyword evidence="7" id="KW-1185">Reference proteome</keyword>
<dbReference type="OrthoDB" id="5409589at2759"/>
<dbReference type="HOGENOM" id="CLU_004583_0_0_1"/>
<feature type="compositionally biased region" description="Polar residues" evidence="4">
    <location>
        <begin position="413"/>
        <end position="430"/>
    </location>
</feature>
<sequence length="1228" mass="134361">MARSPFQSLDPAVRLPPRHSRPSRSPSRSPERRAQFLSHQLDPLLSDLSPETTLQVLSDTDALSIPKNTPHSLLAKSISDVSTVDRAFGIRAAVAAQKLNEWHTEVLSWLWPDDNSSDRRNGFLPPQEFADSSAREEDRAGISALSPETDNEVYYGSLPASILKLYKERIKGIKDGMDALDVEELKEHVLTAHIPSRSRPPSSASTMSTNSRLATYLRMSDFTAVITATILRALPVLSKLNYLLNNWHSRLLVLSQVPGLLTGLRETKRAIDNALSRLQNGLLPELDDPLFSRESFRSSWRELQGMVSSLGSRIDGMLDILEGREDSLPDSWIDEMEAIESRFATWAFEAERKAVQNELRCLYQRELDDYMSRKASKEPARDQLKSIQEDTSIDTSQDTTAERHTLRPDTSSKPESISHTPQTPSATKANETTELQTAALSTTQTSSNVDTADSPSPAHDPNQRFGNTSSLIPNDTNATVVGNLKDYDNLSFESKRASHPALYDGAYSEEDADIVTRPRSRRHNDMASPKSTSYGDRSPDTSPAPITSLPGLRKRSSKRENNVPSRLQLIPSGSDATIKQNDFTASVDSSSASFFVAKDDADANFVQPLQSPATPAQVSPSFSSSGSVIHHTPEATKHSSSRITSSASSSPDLQTPPSLRLFGRTMSLPLARYINDEASSLYGQDSIYHSNDQSRISTASIESIDLSPKGQLRDSTFDRRRSLTPSTSAKSDLRRSVSSASISSSPRLQEKLSLGRLSNYMRPSHIQRSASSELLYLEKSSLSTGSPDTNFSSTPLKPIKFPSRLSPLVRSASPGTESTYADGDSLERISPPLKPRFHPGTKTPVKIPHDELDDRIHSILGTIPTKIRLKSTVSEDSGEPLVQENLQVPKNSSRTRSSSPTPSRSSTPTPSLTLTPAFGRSKRRNNPGPDEVRLYHLHRGGKAAPVKLFVRLVGETGERVMVRVGGGWADLGEYLREYAMHHGRRGIIDGKFEVQGIPVVSKYPRPSTPNPTNGRTTPIPPSRPGSAMDIRPVSSLAVRKARRATGSGADLLPNLTAANIQRLSEEGVSPGNSSIRSPQRRPSLSSSTSMSMTSAAGENSFHTTTPSHRSFSTVTGAGHSTPLGLAGPKPRSKKHTISPESEAWVEDVMGQARRSSSTLRAQRSMTAMRSSSGVLRRMPSGTLNEQSPTNNIGMNKVRSENKLRSASDMGGVSLNKRVFLRRLGKEKE</sequence>
<feature type="compositionally biased region" description="Polar residues" evidence="4">
    <location>
        <begin position="1155"/>
        <end position="1173"/>
    </location>
</feature>
<feature type="region of interest" description="Disordered" evidence="4">
    <location>
        <begin position="120"/>
        <end position="143"/>
    </location>
</feature>
<dbReference type="STRING" id="554155.C5FKS7"/>
<dbReference type="Gene3D" id="3.30.920.20">
    <property type="entry name" value="Gas2-like domain"/>
    <property type="match status" value="1"/>
</dbReference>
<feature type="compositionally biased region" description="Low complexity" evidence="4">
    <location>
        <begin position="892"/>
        <end position="916"/>
    </location>
</feature>
<dbReference type="PROSITE" id="PS51460">
    <property type="entry name" value="GAR"/>
    <property type="match status" value="1"/>
</dbReference>
<protein>
    <submittedName>
        <fullName evidence="6">GAS2 domain-containing protein</fullName>
    </submittedName>
</protein>
<evidence type="ECO:0000256" key="4">
    <source>
        <dbReference type="SAM" id="MobiDB-lite"/>
    </source>
</evidence>
<feature type="region of interest" description="Disordered" evidence="4">
    <location>
        <begin position="710"/>
        <end position="745"/>
    </location>
</feature>
<evidence type="ECO:0000256" key="1">
    <source>
        <dbReference type="ARBA" id="ARBA00004245"/>
    </source>
</evidence>
<dbReference type="InterPro" id="IPR036534">
    <property type="entry name" value="GAR_dom_sf"/>
</dbReference>
<organism evidence="6 7">
    <name type="scientific">Arthroderma otae (strain ATCC MYA-4605 / CBS 113480)</name>
    <name type="common">Microsporum canis</name>
    <dbReference type="NCBI Taxonomy" id="554155"/>
    <lineage>
        <taxon>Eukaryota</taxon>
        <taxon>Fungi</taxon>
        <taxon>Dikarya</taxon>
        <taxon>Ascomycota</taxon>
        <taxon>Pezizomycotina</taxon>
        <taxon>Eurotiomycetes</taxon>
        <taxon>Eurotiomycetidae</taxon>
        <taxon>Onygenales</taxon>
        <taxon>Arthrodermataceae</taxon>
        <taxon>Microsporum</taxon>
    </lineage>
</organism>
<feature type="region of interest" description="Disordered" evidence="4">
    <location>
        <begin position="373"/>
        <end position="477"/>
    </location>
</feature>
<dbReference type="Proteomes" id="UP000002035">
    <property type="component" value="Unassembled WGS sequence"/>
</dbReference>
<feature type="compositionally biased region" description="Basic and acidic residues" evidence="4">
    <location>
        <begin position="373"/>
        <end position="388"/>
    </location>
</feature>
<dbReference type="EMBL" id="DS995703">
    <property type="protein sequence ID" value="EEQ30299.1"/>
    <property type="molecule type" value="Genomic_DNA"/>
</dbReference>
<accession>C5FKS7</accession>
<feature type="compositionally biased region" description="Polar residues" evidence="4">
    <location>
        <begin position="1096"/>
        <end position="1115"/>
    </location>
</feature>
<dbReference type="RefSeq" id="XP_002847612.1">
    <property type="nucleotide sequence ID" value="XM_002847566.1"/>
</dbReference>
<dbReference type="VEuPathDB" id="FungiDB:MCYG_03118"/>
<feature type="compositionally biased region" description="Basic and acidic residues" evidence="4">
    <location>
        <begin position="711"/>
        <end position="721"/>
    </location>
</feature>
<dbReference type="SUPFAM" id="SSF143575">
    <property type="entry name" value="GAS2 domain-like"/>
    <property type="match status" value="1"/>
</dbReference>
<feature type="compositionally biased region" description="Low complexity" evidence="4">
    <location>
        <begin position="641"/>
        <end position="650"/>
    </location>
</feature>
<evidence type="ECO:0000313" key="7">
    <source>
        <dbReference type="Proteomes" id="UP000002035"/>
    </source>
</evidence>
<feature type="compositionally biased region" description="Polar residues" evidence="4">
    <location>
        <begin position="464"/>
        <end position="477"/>
    </location>
</feature>
<feature type="region of interest" description="Disordered" evidence="4">
    <location>
        <begin position="1064"/>
        <end position="1140"/>
    </location>
</feature>
<feature type="compositionally biased region" description="Polar residues" evidence="4">
    <location>
        <begin position="1181"/>
        <end position="1193"/>
    </location>
</feature>
<feature type="region of interest" description="Disordered" evidence="4">
    <location>
        <begin position="807"/>
        <end position="848"/>
    </location>
</feature>
<keyword evidence="2" id="KW-0963">Cytoplasm</keyword>
<dbReference type="GO" id="GO:0008017">
    <property type="term" value="F:microtubule binding"/>
    <property type="evidence" value="ECO:0007669"/>
    <property type="project" value="InterPro"/>
</dbReference>
<dbReference type="OMA" id="ATWAFEA"/>
<evidence type="ECO:0000259" key="5">
    <source>
        <dbReference type="PROSITE" id="PS51460"/>
    </source>
</evidence>
<feature type="region of interest" description="Disordered" evidence="4">
    <location>
        <begin position="1"/>
        <end position="32"/>
    </location>
</feature>
<feature type="region of interest" description="Disordered" evidence="4">
    <location>
        <begin position="1155"/>
        <end position="1211"/>
    </location>
</feature>
<keyword evidence="3" id="KW-0206">Cytoskeleton</keyword>
<dbReference type="AlphaFoldDB" id="C5FKS7"/>
<name>C5FKS7_ARTOC</name>
<dbReference type="GeneID" id="9223699"/>
<feature type="region of interest" description="Disordered" evidence="4">
    <location>
        <begin position="513"/>
        <end position="569"/>
    </location>
</feature>
<reference evidence="7" key="1">
    <citation type="journal article" date="2012" name="MBio">
        <title>Comparative genome analysis of Trichophyton rubrum and related dermatophytes reveals candidate genes involved in infection.</title>
        <authorList>
            <person name="Martinez D.A."/>
            <person name="Oliver B.G."/>
            <person name="Graeser Y."/>
            <person name="Goldberg J.M."/>
            <person name="Li W."/>
            <person name="Martinez-Rossi N.M."/>
            <person name="Monod M."/>
            <person name="Shelest E."/>
            <person name="Barton R.C."/>
            <person name="Birch E."/>
            <person name="Brakhage A.A."/>
            <person name="Chen Z."/>
            <person name="Gurr S.J."/>
            <person name="Heiman D."/>
            <person name="Heitman J."/>
            <person name="Kosti I."/>
            <person name="Rossi A."/>
            <person name="Saif S."/>
            <person name="Samalova M."/>
            <person name="Saunders C.W."/>
            <person name="Shea T."/>
            <person name="Summerbell R.C."/>
            <person name="Xu J."/>
            <person name="Young S."/>
            <person name="Zeng Q."/>
            <person name="Birren B.W."/>
            <person name="Cuomo C.A."/>
            <person name="White T.C."/>
        </authorList>
    </citation>
    <scope>NUCLEOTIDE SEQUENCE [LARGE SCALE GENOMIC DNA]</scope>
    <source>
        <strain evidence="7">ATCC MYA-4605 / CBS 113480</strain>
    </source>
</reference>
<feature type="compositionally biased region" description="Polar residues" evidence="4">
    <location>
        <begin position="389"/>
        <end position="399"/>
    </location>
</feature>
<feature type="compositionally biased region" description="Low complexity" evidence="4">
    <location>
        <begin position="736"/>
        <end position="745"/>
    </location>
</feature>
<dbReference type="Pfam" id="PF02187">
    <property type="entry name" value="GAS2"/>
    <property type="match status" value="1"/>
</dbReference>
<feature type="region of interest" description="Disordered" evidence="4">
    <location>
        <begin position="611"/>
        <end position="660"/>
    </location>
</feature>
<evidence type="ECO:0000256" key="2">
    <source>
        <dbReference type="ARBA" id="ARBA00022490"/>
    </source>
</evidence>
<feature type="region of interest" description="Disordered" evidence="4">
    <location>
        <begin position="874"/>
        <end position="933"/>
    </location>
</feature>
<feature type="compositionally biased region" description="Polar residues" evidence="4">
    <location>
        <begin position="529"/>
        <end position="545"/>
    </location>
</feature>
<feature type="region of interest" description="Disordered" evidence="4">
    <location>
        <begin position="1001"/>
        <end position="1030"/>
    </location>
</feature>
<evidence type="ECO:0000313" key="6">
    <source>
        <dbReference type="EMBL" id="EEQ30299.1"/>
    </source>
</evidence>
<comment type="subcellular location">
    <subcellularLocation>
        <location evidence="1">Cytoplasm</location>
        <location evidence="1">Cytoskeleton</location>
    </subcellularLocation>
</comment>
<dbReference type="GO" id="GO:0005856">
    <property type="term" value="C:cytoskeleton"/>
    <property type="evidence" value="ECO:0007669"/>
    <property type="project" value="UniProtKB-SubCell"/>
</dbReference>
<feature type="compositionally biased region" description="Low complexity" evidence="4">
    <location>
        <begin position="432"/>
        <end position="446"/>
    </location>
</feature>
<evidence type="ECO:0000256" key="3">
    <source>
        <dbReference type="ARBA" id="ARBA00023212"/>
    </source>
</evidence>
<dbReference type="eggNOG" id="ENOG502S51C">
    <property type="taxonomic scope" value="Eukaryota"/>
</dbReference>
<gene>
    <name evidence="6" type="ORF">MCYG_03118</name>
</gene>
<feature type="domain" description="GAR" evidence="5">
    <location>
        <begin position="909"/>
        <end position="982"/>
    </location>
</feature>
<dbReference type="InterPro" id="IPR003108">
    <property type="entry name" value="GAR_dom"/>
</dbReference>
<feature type="compositionally biased region" description="Low complexity" evidence="4">
    <location>
        <begin position="1073"/>
        <end position="1094"/>
    </location>
</feature>
<proteinExistence type="predicted"/>